<sequence length="160" mass="17778">MATQESTAALKKSNDVEANATVIVASKLPMDLIARLYNAVERAEPVMGGGVRKFRVYEPRPDTKAFIFQGNSFPQNKGAHQRIVAGYALTHDIPKAFWDEWLAQNEKSDYITNGMIFAHTQDGSTVAHAKEMEGEKSNLERLDPDNLPKGLKTDDTRRAS</sequence>
<dbReference type="STRING" id="157910.SAMN05445850_3127"/>
<gene>
    <name evidence="2" type="ORF">SAMN05445850_3127</name>
</gene>
<dbReference type="RefSeq" id="WP_090804443.1">
    <property type="nucleotide sequence ID" value="NZ_FNKX01000001.1"/>
</dbReference>
<accession>A0A1H1GXG6</accession>
<name>A0A1H1GXG6_9BURK</name>
<proteinExistence type="predicted"/>
<dbReference type="Proteomes" id="UP000199365">
    <property type="component" value="Unassembled WGS sequence"/>
</dbReference>
<evidence type="ECO:0000256" key="1">
    <source>
        <dbReference type="SAM" id="MobiDB-lite"/>
    </source>
</evidence>
<evidence type="ECO:0000313" key="2">
    <source>
        <dbReference type="EMBL" id="SDR17568.1"/>
    </source>
</evidence>
<feature type="region of interest" description="Disordered" evidence="1">
    <location>
        <begin position="134"/>
        <end position="160"/>
    </location>
</feature>
<protein>
    <submittedName>
        <fullName evidence="2">Uncharacterized protein</fullName>
    </submittedName>
</protein>
<keyword evidence="3" id="KW-1185">Reference proteome</keyword>
<dbReference type="AlphaFoldDB" id="A0A1H1GXG6"/>
<dbReference type="EMBL" id="FNKX01000001">
    <property type="protein sequence ID" value="SDR17568.1"/>
    <property type="molecule type" value="Genomic_DNA"/>
</dbReference>
<reference evidence="3" key="1">
    <citation type="submission" date="2016-10" db="EMBL/GenBank/DDBJ databases">
        <authorList>
            <person name="Varghese N."/>
            <person name="Submissions S."/>
        </authorList>
    </citation>
    <scope>NUCLEOTIDE SEQUENCE [LARGE SCALE GENOMIC DNA]</scope>
    <source>
        <strain evidence="3">DUS833</strain>
    </source>
</reference>
<organism evidence="2 3">
    <name type="scientific">Paraburkholderia tuberum</name>
    <dbReference type="NCBI Taxonomy" id="157910"/>
    <lineage>
        <taxon>Bacteria</taxon>
        <taxon>Pseudomonadati</taxon>
        <taxon>Pseudomonadota</taxon>
        <taxon>Betaproteobacteria</taxon>
        <taxon>Burkholderiales</taxon>
        <taxon>Burkholderiaceae</taxon>
        <taxon>Paraburkholderia</taxon>
    </lineage>
</organism>
<evidence type="ECO:0000313" key="3">
    <source>
        <dbReference type="Proteomes" id="UP000199365"/>
    </source>
</evidence>